<dbReference type="Proteomes" id="UP001205998">
    <property type="component" value="Unassembled WGS sequence"/>
</dbReference>
<evidence type="ECO:0000313" key="5">
    <source>
        <dbReference type="Proteomes" id="UP001205998"/>
    </source>
</evidence>
<feature type="compositionally biased region" description="Polar residues" evidence="1">
    <location>
        <begin position="388"/>
        <end position="400"/>
    </location>
</feature>
<name>A0AAD5FV93_SILAS</name>
<proteinExistence type="predicted"/>
<feature type="non-terminal residue" evidence="4">
    <location>
        <position position="1"/>
    </location>
</feature>
<feature type="non-terminal residue" evidence="4">
    <location>
        <position position="499"/>
    </location>
</feature>
<feature type="compositionally biased region" description="Basic and acidic residues" evidence="1">
    <location>
        <begin position="372"/>
        <end position="386"/>
    </location>
</feature>
<sequence length="499" mass="54658">YVCVFCFTGSSLASGANQINSSHAEERKPSLPAKVLPGSSSRTHAHKRRAAEEAGSSGLNENVISAESAKSEHHHTNTAVGGMGAGLPTLSHGKAQLDFKEENLEDATSWWQGEALQPDGRVPDLNSRSPQLFLSESDHSNPVIKVGFYQPDQQYQLEIPPQEVQGGDLTSWTSDFYDYLGPDFSTTESYAVEDQSTPAETEDENIQLIKKAAPVNSQSDDGVSDGDDLVGPPRAVDSRGCVLGFVWKNGTCESPCDFYSSYCFNGGQCYVVEGIGAFCRCNIQEYMWNKGTRCESVITDFQVMCIVVSCVSVVLLILFMLIVVFSKRLHQLKIENRQLRKRSKSRPQSEQNNDNFSLSTVAEGSQTNNDTAKPEEPVKSPAKEDETLNIQNTLSSKQENTPTTTTTTTTGTDDPEESGVTIDLELLLPNEAKAHPETSPPLHYNVFLYKLPKSPKISPGRSRQGKVLPQIRPRRGSEPGYSPMSSRTPNPRLGKACTP</sequence>
<feature type="region of interest" description="Disordered" evidence="1">
    <location>
        <begin position="20"/>
        <end position="60"/>
    </location>
</feature>
<feature type="region of interest" description="Disordered" evidence="1">
    <location>
        <begin position="338"/>
        <end position="417"/>
    </location>
</feature>
<dbReference type="InterPro" id="IPR009505">
    <property type="entry name" value="Neural_ProG_Cyt"/>
</dbReference>
<keyword evidence="2" id="KW-0472">Membrane</keyword>
<keyword evidence="2" id="KW-0812">Transmembrane</keyword>
<dbReference type="GO" id="GO:0048858">
    <property type="term" value="P:cell projection morphogenesis"/>
    <property type="evidence" value="ECO:0007669"/>
    <property type="project" value="TreeGrafter"/>
</dbReference>
<evidence type="ECO:0000313" key="4">
    <source>
        <dbReference type="EMBL" id="KAI5629369.1"/>
    </source>
</evidence>
<dbReference type="AlphaFoldDB" id="A0AAD5FV93"/>
<dbReference type="Pfam" id="PF06567">
    <property type="entry name" value="Neural_ProG_Cyt"/>
    <property type="match status" value="1"/>
</dbReference>
<feature type="domain" description="Neural chondroitin sulphate proteoglycan cytoplasmic" evidence="3">
    <location>
        <begin position="329"/>
        <end position="368"/>
    </location>
</feature>
<evidence type="ECO:0000259" key="3">
    <source>
        <dbReference type="Pfam" id="PF06567"/>
    </source>
</evidence>
<dbReference type="PANTHER" id="PTHR15381">
    <property type="entry name" value="CHONDROITIN SULFATE PROTEOGLYCAN 5 -RELATED"/>
    <property type="match status" value="1"/>
</dbReference>
<accession>A0AAD5FV93</accession>
<dbReference type="EMBL" id="MU535751">
    <property type="protein sequence ID" value="KAI5629369.1"/>
    <property type="molecule type" value="Genomic_DNA"/>
</dbReference>
<organism evidence="4 5">
    <name type="scientific">Silurus asotus</name>
    <name type="common">Amur catfish</name>
    <name type="synonym">Parasilurus asotus</name>
    <dbReference type="NCBI Taxonomy" id="30991"/>
    <lineage>
        <taxon>Eukaryota</taxon>
        <taxon>Metazoa</taxon>
        <taxon>Chordata</taxon>
        <taxon>Craniata</taxon>
        <taxon>Vertebrata</taxon>
        <taxon>Euteleostomi</taxon>
        <taxon>Actinopterygii</taxon>
        <taxon>Neopterygii</taxon>
        <taxon>Teleostei</taxon>
        <taxon>Ostariophysi</taxon>
        <taxon>Siluriformes</taxon>
        <taxon>Siluridae</taxon>
        <taxon>Silurus</taxon>
    </lineage>
</organism>
<comment type="caution">
    <text evidence="4">The sequence shown here is derived from an EMBL/GenBank/DDBJ whole genome shotgun (WGS) entry which is preliminary data.</text>
</comment>
<feature type="compositionally biased region" description="Polar residues" evidence="1">
    <location>
        <begin position="346"/>
        <end position="371"/>
    </location>
</feature>
<reference evidence="4" key="1">
    <citation type="submission" date="2018-07" db="EMBL/GenBank/DDBJ databases">
        <title>Comparative genomics of catfishes provides insights into carnivory and benthic adaptation.</title>
        <authorList>
            <person name="Zhang Y."/>
            <person name="Wang D."/>
            <person name="Peng Z."/>
            <person name="Zheng S."/>
            <person name="Shao F."/>
            <person name="Tao W."/>
        </authorList>
    </citation>
    <scope>NUCLEOTIDE SEQUENCE</scope>
    <source>
        <strain evidence="4">Chongqing</strain>
    </source>
</reference>
<gene>
    <name evidence="4" type="ORF">C0J50_2301</name>
</gene>
<feature type="transmembrane region" description="Helical" evidence="2">
    <location>
        <begin position="301"/>
        <end position="325"/>
    </location>
</feature>
<keyword evidence="2" id="KW-1133">Transmembrane helix</keyword>
<feature type="region of interest" description="Disordered" evidence="1">
    <location>
        <begin position="452"/>
        <end position="499"/>
    </location>
</feature>
<keyword evidence="5" id="KW-1185">Reference proteome</keyword>
<dbReference type="PANTHER" id="PTHR15381:SF1">
    <property type="entry name" value="CHONDROITIN SULFATE PROTEOGLYCAN 5"/>
    <property type="match status" value="1"/>
</dbReference>
<dbReference type="GO" id="GO:0045202">
    <property type="term" value="C:synapse"/>
    <property type="evidence" value="ECO:0007669"/>
    <property type="project" value="TreeGrafter"/>
</dbReference>
<protein>
    <submittedName>
        <fullName evidence="4">Chondroitin sulfate proteoglycan 5 (Neuroglycan C) isoform X3</fullName>
    </submittedName>
</protein>
<feature type="compositionally biased region" description="Low complexity" evidence="1">
    <location>
        <begin position="401"/>
        <end position="412"/>
    </location>
</feature>
<evidence type="ECO:0000256" key="2">
    <source>
        <dbReference type="SAM" id="Phobius"/>
    </source>
</evidence>
<evidence type="ECO:0000256" key="1">
    <source>
        <dbReference type="SAM" id="MobiDB-lite"/>
    </source>
</evidence>